<dbReference type="EMBL" id="HBFQ01041998">
    <property type="protein sequence ID" value="CAD8855321.1"/>
    <property type="molecule type" value="Transcribed_RNA"/>
</dbReference>
<evidence type="ECO:0000313" key="2">
    <source>
        <dbReference type="EMBL" id="CAD8855321.1"/>
    </source>
</evidence>
<sequence length="525" mass="57224">MENLGWLDVARPQGVPEGGYVLFPGPSGWQYRAWVPPGFSTGTFRVLVQANGVFQPIAVPLPSDGSVTAGYTVKVKGVAGRIESFVVPPNVLPGETFVGMMSVPQPLHAPRGELLSGPALQVWLDCARKFQMNCDFEVHGCDHLPHDDYDALMAVMKECSDDKLTIQAMSDKILMGQLIANMDINQLPVLLAVRDPASVKAEVSALVDQHLTKVSDVEVIVKPTHLSSGEGVFTVRTVQEAYRDGSIDEIVAQIQAFLERSAHETESAALRSLLPGCIAQPKYKSFNDGKNPPIELRVTALWGRAHSAVWWWGDTALEMNTWFARREGTENEWDELHDGIEEPGLREVRAQMLAHMPALATAAEKVAVAVGAPFLRSDFFIGSNEFGVRLNETAYGSNIQYRRQNTVGNVGLLDDAPVVAQVLHAGMPLCSARFPAKHFLSQLGFSGSCYQDAVVLDLKSENRPELGNDRPETLAHAPSQASTPHELPMPIAMKDCEGKDMLFRIASAARLHNAQRWSAGAAMGA</sequence>
<accession>A0A7S1AJ91</accession>
<feature type="compositionally biased region" description="Basic and acidic residues" evidence="1">
    <location>
        <begin position="463"/>
        <end position="473"/>
    </location>
</feature>
<proteinExistence type="predicted"/>
<protein>
    <submittedName>
        <fullName evidence="2">Uncharacterized protein</fullName>
    </submittedName>
</protein>
<evidence type="ECO:0000256" key="1">
    <source>
        <dbReference type="SAM" id="MobiDB-lite"/>
    </source>
</evidence>
<name>A0A7S1AJ91_NOCSC</name>
<dbReference type="SUPFAM" id="SSF56059">
    <property type="entry name" value="Glutathione synthetase ATP-binding domain-like"/>
    <property type="match status" value="1"/>
</dbReference>
<dbReference type="AlphaFoldDB" id="A0A7S1AJ91"/>
<organism evidence="2">
    <name type="scientific">Noctiluca scintillans</name>
    <name type="common">Sea sparkle</name>
    <name type="synonym">Red tide dinoflagellate</name>
    <dbReference type="NCBI Taxonomy" id="2966"/>
    <lineage>
        <taxon>Eukaryota</taxon>
        <taxon>Sar</taxon>
        <taxon>Alveolata</taxon>
        <taxon>Dinophyceae</taxon>
        <taxon>Noctilucales</taxon>
        <taxon>Noctilucaceae</taxon>
        <taxon>Noctiluca</taxon>
    </lineage>
</organism>
<feature type="region of interest" description="Disordered" evidence="1">
    <location>
        <begin position="463"/>
        <end position="487"/>
    </location>
</feature>
<gene>
    <name evidence="2" type="ORF">NSCI0253_LOCUS29673</name>
</gene>
<reference evidence="2" key="1">
    <citation type="submission" date="2021-01" db="EMBL/GenBank/DDBJ databases">
        <authorList>
            <person name="Corre E."/>
            <person name="Pelletier E."/>
            <person name="Niang G."/>
            <person name="Scheremetjew M."/>
            <person name="Finn R."/>
            <person name="Kale V."/>
            <person name="Holt S."/>
            <person name="Cochrane G."/>
            <person name="Meng A."/>
            <person name="Brown T."/>
            <person name="Cohen L."/>
        </authorList>
    </citation>
    <scope>NUCLEOTIDE SEQUENCE</scope>
</reference>